<dbReference type="InterPro" id="IPR013783">
    <property type="entry name" value="Ig-like_fold"/>
</dbReference>
<dbReference type="AlphaFoldDB" id="A0A382BF61"/>
<sequence>QPRLARDVVEDGVTRIQRVQQVLYSDLLKAGSDYESDKSYLVDETVTLEGIVTMPTGLSYAGNGVKFIFEDEHGGPWSAILSYDPDSSAFPILFEGDVVQATGYIAEYTTGEANMTELFITQPVNLINIGEMPEVSDVSTGDLRWPTTAEQWGNVMVRVNNTEVTGNDFQYEVFAVDDGSGAVLIDDDSDSIFVYFDQVGPPPVGTSIESIRGWVYHHYGYYSDSTTYKLEPLFASDIIFGSGPPSMANVSREPCVPEPGDQVTISCDINDNSSVVSAEIVYSVNGESYQSVGMTNTGGASWSGIISPTGIEGARVNYYIQAVDDGVEQDGIETGTYPFDSSLDQLGYVTKAGDLSIADIQYTEWSAGNSPFDGCEVLVTGIVTAGDEVYGVDGIYAIQSESGPWNGIIFDGWEGAQFTLGDEVTVAGTVEEYDPEWHFRWDNNTKLINVTNFNVNSSENSVLPVTVTTANLAQESNDVESYEGSLVTVTNITVNSLNLYDWGVIDNSGVECLIDDDWADSEAATFLGGLQTGTTIGSVTGIFNFSFGTYKIQVRSMADIDPTSDLVSIAVDNFSSWNLVGLPVSVTDGTYSTVYPNAIPGTLYEFSETYVNVSTLVPGNGYWLNFPEAGSTTITGLPITSLTISLSQGWNLISGISETVDVSSITDPDGIVVPGTVYGFTGTYATSSQLDPGQGYWINANADGDITIS</sequence>
<feature type="non-terminal residue" evidence="1">
    <location>
        <position position="709"/>
    </location>
</feature>
<dbReference type="Gene3D" id="2.60.40.10">
    <property type="entry name" value="Immunoglobulins"/>
    <property type="match status" value="1"/>
</dbReference>
<organism evidence="1">
    <name type="scientific">marine metagenome</name>
    <dbReference type="NCBI Taxonomy" id="408172"/>
    <lineage>
        <taxon>unclassified sequences</taxon>
        <taxon>metagenomes</taxon>
        <taxon>ecological metagenomes</taxon>
    </lineage>
</organism>
<reference evidence="1" key="1">
    <citation type="submission" date="2018-05" db="EMBL/GenBank/DDBJ databases">
        <authorList>
            <person name="Lanie J.A."/>
            <person name="Ng W.-L."/>
            <person name="Kazmierczak K.M."/>
            <person name="Andrzejewski T.M."/>
            <person name="Davidsen T.M."/>
            <person name="Wayne K.J."/>
            <person name="Tettelin H."/>
            <person name="Glass J.I."/>
            <person name="Rusch D."/>
            <person name="Podicherti R."/>
            <person name="Tsui H.-C.T."/>
            <person name="Winkler M.E."/>
        </authorList>
    </citation>
    <scope>NUCLEOTIDE SEQUENCE</scope>
</reference>
<proteinExistence type="predicted"/>
<feature type="non-terminal residue" evidence="1">
    <location>
        <position position="1"/>
    </location>
</feature>
<name>A0A382BF61_9ZZZZ</name>
<evidence type="ECO:0000313" key="1">
    <source>
        <dbReference type="EMBL" id="SVB12438.1"/>
    </source>
</evidence>
<accession>A0A382BF61</accession>
<dbReference type="EMBL" id="UINC01029543">
    <property type="protein sequence ID" value="SVB12438.1"/>
    <property type="molecule type" value="Genomic_DNA"/>
</dbReference>
<gene>
    <name evidence="1" type="ORF">METZ01_LOCUS165292</name>
</gene>
<protein>
    <submittedName>
        <fullName evidence="1">Uncharacterized protein</fullName>
    </submittedName>
</protein>